<dbReference type="Pfam" id="PF14223">
    <property type="entry name" value="Retrotran_gag_2"/>
    <property type="match status" value="1"/>
</dbReference>
<reference evidence="3" key="1">
    <citation type="submission" date="2015-09" db="EMBL/GenBank/DDBJ databases">
        <title>De novo assembly of Pectinophora gossypiella (Pink Bollworm) gut transcriptome.</title>
        <authorList>
            <person name="Tassone E.E."/>
        </authorList>
    </citation>
    <scope>NUCLEOTIDE SEQUENCE</scope>
</reference>
<keyword evidence="1" id="KW-0862">Zinc</keyword>
<accession>A0A1E1WBQ7</accession>
<dbReference type="InterPro" id="IPR001878">
    <property type="entry name" value="Znf_CCHC"/>
</dbReference>
<dbReference type="InterPro" id="IPR036875">
    <property type="entry name" value="Znf_CCHC_sf"/>
</dbReference>
<feature type="non-terminal residue" evidence="3">
    <location>
        <position position="1"/>
    </location>
</feature>
<protein>
    <recommendedName>
        <fullName evidence="2">CCHC-type domain-containing protein</fullName>
    </recommendedName>
</protein>
<dbReference type="SMART" id="SM00343">
    <property type="entry name" value="ZnF_C2HC"/>
    <property type="match status" value="2"/>
</dbReference>
<dbReference type="PANTHER" id="PTHR47481:SF7">
    <property type="entry name" value="CCHC-TYPE DOMAIN-CONTAINING PROTEIN"/>
    <property type="match status" value="1"/>
</dbReference>
<dbReference type="SUPFAM" id="SSF57756">
    <property type="entry name" value="Retrovirus zinc finger-like domains"/>
    <property type="match status" value="1"/>
</dbReference>
<dbReference type="PANTHER" id="PTHR47481">
    <property type="match status" value="1"/>
</dbReference>
<keyword evidence="1" id="KW-0863">Zinc-finger</keyword>
<dbReference type="GO" id="GO:0003676">
    <property type="term" value="F:nucleic acid binding"/>
    <property type="evidence" value="ECO:0007669"/>
    <property type="project" value="InterPro"/>
</dbReference>
<feature type="domain" description="CCHC-type" evidence="2">
    <location>
        <begin position="103"/>
        <end position="119"/>
    </location>
</feature>
<dbReference type="PROSITE" id="PS50158">
    <property type="entry name" value="ZF_CCHC"/>
    <property type="match status" value="2"/>
</dbReference>
<evidence type="ECO:0000259" key="2">
    <source>
        <dbReference type="PROSITE" id="PS50158"/>
    </source>
</evidence>
<feature type="non-terminal residue" evidence="3">
    <location>
        <position position="240"/>
    </location>
</feature>
<organism evidence="3">
    <name type="scientific">Pectinophora gossypiella</name>
    <name type="common">Cotton pink bollworm</name>
    <name type="synonym">Depressaria gossypiella</name>
    <dbReference type="NCBI Taxonomy" id="13191"/>
    <lineage>
        <taxon>Eukaryota</taxon>
        <taxon>Metazoa</taxon>
        <taxon>Ecdysozoa</taxon>
        <taxon>Arthropoda</taxon>
        <taxon>Hexapoda</taxon>
        <taxon>Insecta</taxon>
        <taxon>Pterygota</taxon>
        <taxon>Neoptera</taxon>
        <taxon>Endopterygota</taxon>
        <taxon>Lepidoptera</taxon>
        <taxon>Glossata</taxon>
        <taxon>Ditrysia</taxon>
        <taxon>Gelechioidea</taxon>
        <taxon>Gelechiidae</taxon>
        <taxon>Apatetrinae</taxon>
        <taxon>Pectinophora</taxon>
    </lineage>
</organism>
<dbReference type="InterPro" id="IPR054722">
    <property type="entry name" value="PolX-like_BBD"/>
</dbReference>
<dbReference type="EMBL" id="GDQN01006675">
    <property type="protein sequence ID" value="JAT84379.1"/>
    <property type="molecule type" value="Transcribed_RNA"/>
</dbReference>
<feature type="domain" description="CCHC-type" evidence="2">
    <location>
        <begin position="130"/>
        <end position="145"/>
    </location>
</feature>
<keyword evidence="1" id="KW-0479">Metal-binding</keyword>
<dbReference type="Gene3D" id="4.10.60.10">
    <property type="entry name" value="Zinc finger, CCHC-type"/>
    <property type="match status" value="2"/>
</dbReference>
<dbReference type="Pfam" id="PF22936">
    <property type="entry name" value="Pol_BBD"/>
    <property type="match status" value="1"/>
</dbReference>
<name>A0A1E1WBQ7_PECGO</name>
<evidence type="ECO:0000256" key="1">
    <source>
        <dbReference type="PROSITE-ProRule" id="PRU00047"/>
    </source>
</evidence>
<evidence type="ECO:0000313" key="3">
    <source>
        <dbReference type="EMBL" id="JAT84379.1"/>
    </source>
</evidence>
<dbReference type="Pfam" id="PF00098">
    <property type="entry name" value="zf-CCHC"/>
    <property type="match status" value="2"/>
</dbReference>
<proteinExistence type="predicted"/>
<sequence>QFKYEEGSDMSVFLSKIQELQSQLKQMGEEISDKFVITKVLMSLPEDYKHFISAWESAPDEKQTFENLVARLLIEQERIKGKVESVQTSTAFVAKKTNQKTVKCFNCNRIGHYKSECTDKTVKDSRQDMRCYYCKKPGHFKYQCRFRKNKENSEQKESNAFVVDSAFGEHFQKTKWLVDSGASEHMCCDYELFTSYSMVKNKSVIVGNGTQITVRGCGQVVVYVWNGSEWVDTTIDNVLH</sequence>
<gene>
    <name evidence="3" type="ORF">g.1650</name>
</gene>
<dbReference type="AlphaFoldDB" id="A0A1E1WBQ7"/>
<dbReference type="GO" id="GO:0008270">
    <property type="term" value="F:zinc ion binding"/>
    <property type="evidence" value="ECO:0007669"/>
    <property type="project" value="UniProtKB-KW"/>
</dbReference>